<dbReference type="AlphaFoldDB" id="A0A7J7IS18"/>
<evidence type="ECO:0000256" key="5">
    <source>
        <dbReference type="ARBA" id="ARBA00023136"/>
    </source>
</evidence>
<dbReference type="GO" id="GO:0019706">
    <property type="term" value="F:protein-cysteine S-palmitoyltransferase activity"/>
    <property type="evidence" value="ECO:0007669"/>
    <property type="project" value="UniProtKB-EC"/>
</dbReference>
<feature type="transmembrane region" description="Helical" evidence="8">
    <location>
        <begin position="16"/>
        <end position="32"/>
    </location>
</feature>
<name>A0A7J7IS18_BUGNE</name>
<evidence type="ECO:0000256" key="7">
    <source>
        <dbReference type="ARBA" id="ARBA00038298"/>
    </source>
</evidence>
<dbReference type="InterPro" id="IPR001594">
    <property type="entry name" value="Palmitoyltrfase_DHHC"/>
</dbReference>
<keyword evidence="5 8" id="KW-0472">Membrane</keyword>
<evidence type="ECO:0000259" key="9">
    <source>
        <dbReference type="Pfam" id="PF01529"/>
    </source>
</evidence>
<dbReference type="PANTHER" id="PTHR22883:SF23">
    <property type="entry name" value="PALMITOYLTRANSFERASE ZDHHC6"/>
    <property type="match status" value="1"/>
</dbReference>
<evidence type="ECO:0000256" key="4">
    <source>
        <dbReference type="ARBA" id="ARBA00022989"/>
    </source>
</evidence>
<evidence type="ECO:0000256" key="6">
    <source>
        <dbReference type="ARBA" id="ARBA00023315"/>
    </source>
</evidence>
<evidence type="ECO:0000313" key="11">
    <source>
        <dbReference type="Proteomes" id="UP000593567"/>
    </source>
</evidence>
<proteinExistence type="inferred from homology"/>
<organism evidence="10 11">
    <name type="scientific">Bugula neritina</name>
    <name type="common">Brown bryozoan</name>
    <name type="synonym">Sertularia neritina</name>
    <dbReference type="NCBI Taxonomy" id="10212"/>
    <lineage>
        <taxon>Eukaryota</taxon>
        <taxon>Metazoa</taxon>
        <taxon>Spiralia</taxon>
        <taxon>Lophotrochozoa</taxon>
        <taxon>Bryozoa</taxon>
        <taxon>Gymnolaemata</taxon>
        <taxon>Cheilostomatida</taxon>
        <taxon>Flustrina</taxon>
        <taxon>Buguloidea</taxon>
        <taxon>Bugulidae</taxon>
        <taxon>Bugula</taxon>
    </lineage>
</organism>
<feature type="transmembrane region" description="Helical" evidence="8">
    <location>
        <begin position="52"/>
        <end position="71"/>
    </location>
</feature>
<accession>A0A7J7IS18</accession>
<keyword evidence="3 8" id="KW-0812">Transmembrane</keyword>
<dbReference type="OrthoDB" id="302728at2759"/>
<gene>
    <name evidence="10" type="ORF">EB796_024954</name>
</gene>
<feature type="domain" description="Palmitoyltransferase DHHC" evidence="9">
    <location>
        <begin position="92"/>
        <end position="226"/>
    </location>
</feature>
<dbReference type="GO" id="GO:0005783">
    <property type="term" value="C:endoplasmic reticulum"/>
    <property type="evidence" value="ECO:0007669"/>
    <property type="project" value="TreeGrafter"/>
</dbReference>
<dbReference type="GO" id="GO:0016020">
    <property type="term" value="C:membrane"/>
    <property type="evidence" value="ECO:0007669"/>
    <property type="project" value="UniProtKB-SubCell"/>
</dbReference>
<dbReference type="EMBL" id="VXIV02003477">
    <property type="protein sequence ID" value="KAF6016739.1"/>
    <property type="molecule type" value="Genomic_DNA"/>
</dbReference>
<dbReference type="GO" id="GO:0005794">
    <property type="term" value="C:Golgi apparatus"/>
    <property type="evidence" value="ECO:0007669"/>
    <property type="project" value="TreeGrafter"/>
</dbReference>
<sequence>MLSEKSRCYLQNSKDIAAFSILILGAPIDFIYELYFVSDHYQKVNGTGINCYYYGVLIFCAVEVFWNLYYVTTCDNRTDTLVTTSTEELDVESCEECGMPRVPQSHHCKACNVCILRRDHHCWFAGNCVGLHNQGNFVMLSMYLWMAAVIQNIYNIQFVCDVLGCDLYSLLTVCLPHFPVMIKQYSLYCFFVNFMTFLGILLLLMFTYLFWLQVIQLVTGLTRHQLKQRKIDYRFPNMFDNIVTALGHHWYLCWLLPPLNTSLKLTSKKTT</sequence>
<keyword evidence="2 8" id="KW-0808">Transferase</keyword>
<keyword evidence="6 8" id="KW-0012">Acyltransferase</keyword>
<comment type="similarity">
    <text evidence="7">Belongs to the DHHC palmitoyltransferase family. PFA5 subfamily.</text>
</comment>
<feature type="transmembrane region" description="Helical" evidence="8">
    <location>
        <begin position="187"/>
        <end position="211"/>
    </location>
</feature>
<comment type="subcellular location">
    <subcellularLocation>
        <location evidence="1">Membrane</location>
        <topology evidence="1">Multi-pass membrane protein</topology>
    </subcellularLocation>
</comment>
<evidence type="ECO:0000256" key="8">
    <source>
        <dbReference type="RuleBase" id="RU079119"/>
    </source>
</evidence>
<comment type="caution">
    <text evidence="10">The sequence shown here is derived from an EMBL/GenBank/DDBJ whole genome shotgun (WGS) entry which is preliminary data.</text>
</comment>
<keyword evidence="11" id="KW-1185">Reference proteome</keyword>
<comment type="catalytic activity">
    <reaction evidence="8">
        <text>L-cysteinyl-[protein] + hexadecanoyl-CoA = S-hexadecanoyl-L-cysteinyl-[protein] + CoA</text>
        <dbReference type="Rhea" id="RHEA:36683"/>
        <dbReference type="Rhea" id="RHEA-COMP:10131"/>
        <dbReference type="Rhea" id="RHEA-COMP:11032"/>
        <dbReference type="ChEBI" id="CHEBI:29950"/>
        <dbReference type="ChEBI" id="CHEBI:57287"/>
        <dbReference type="ChEBI" id="CHEBI:57379"/>
        <dbReference type="ChEBI" id="CHEBI:74151"/>
        <dbReference type="EC" id="2.3.1.225"/>
    </reaction>
</comment>
<evidence type="ECO:0000313" key="10">
    <source>
        <dbReference type="EMBL" id="KAF6016739.1"/>
    </source>
</evidence>
<keyword evidence="4 8" id="KW-1133">Transmembrane helix</keyword>
<comment type="domain">
    <text evidence="8">The DHHC domain is required for palmitoyltransferase activity.</text>
</comment>
<dbReference type="PANTHER" id="PTHR22883">
    <property type="entry name" value="ZINC FINGER DHHC DOMAIN CONTAINING PROTEIN"/>
    <property type="match status" value="1"/>
</dbReference>
<dbReference type="InterPro" id="IPR039859">
    <property type="entry name" value="PFA4/ZDH16/20/ERF2-like"/>
</dbReference>
<dbReference type="Pfam" id="PF01529">
    <property type="entry name" value="DHHC"/>
    <property type="match status" value="1"/>
</dbReference>
<dbReference type="GO" id="GO:0006612">
    <property type="term" value="P:protein targeting to membrane"/>
    <property type="evidence" value="ECO:0007669"/>
    <property type="project" value="TreeGrafter"/>
</dbReference>
<dbReference type="PROSITE" id="PS50216">
    <property type="entry name" value="DHHC"/>
    <property type="match status" value="1"/>
</dbReference>
<evidence type="ECO:0000256" key="2">
    <source>
        <dbReference type="ARBA" id="ARBA00022679"/>
    </source>
</evidence>
<reference evidence="10" key="1">
    <citation type="submission" date="2020-06" db="EMBL/GenBank/DDBJ databases">
        <title>Draft genome of Bugula neritina, a colonial animal packing powerful symbionts and potential medicines.</title>
        <authorList>
            <person name="Rayko M."/>
        </authorList>
    </citation>
    <scope>NUCLEOTIDE SEQUENCE [LARGE SCALE GENOMIC DNA]</scope>
    <source>
        <strain evidence="10">Kwan_BN1</strain>
    </source>
</reference>
<evidence type="ECO:0000256" key="3">
    <source>
        <dbReference type="ARBA" id="ARBA00022692"/>
    </source>
</evidence>
<evidence type="ECO:0000256" key="1">
    <source>
        <dbReference type="ARBA" id="ARBA00004141"/>
    </source>
</evidence>
<dbReference type="EC" id="2.3.1.225" evidence="8"/>
<dbReference type="Proteomes" id="UP000593567">
    <property type="component" value="Unassembled WGS sequence"/>
</dbReference>
<protein>
    <recommendedName>
        <fullName evidence="8">Palmitoyltransferase</fullName>
        <ecNumber evidence="8">2.3.1.225</ecNumber>
    </recommendedName>
</protein>